<feature type="coiled-coil region" evidence="9">
    <location>
        <begin position="820"/>
        <end position="876"/>
    </location>
</feature>
<feature type="coiled-coil region" evidence="9">
    <location>
        <begin position="733"/>
        <end position="767"/>
    </location>
</feature>
<evidence type="ECO:0000256" key="3">
    <source>
        <dbReference type="ARBA" id="ARBA00022741"/>
    </source>
</evidence>
<dbReference type="GO" id="GO:0007076">
    <property type="term" value="P:mitotic chromosome condensation"/>
    <property type="evidence" value="ECO:0007669"/>
    <property type="project" value="TreeGrafter"/>
</dbReference>
<sequence>MLSHIHPSDSPQVVTEQETLPRLVISKIVQRNFKSYAGIIEIGPFHKSFTSIVGPNGSGKSNVIDSLLFVFGFKAKKLRQGKLSDLIHNSATYPNLTSCAVEVHFQEIIDLPGPDAYDVVPNSQIVVSRVVEKSDQGGKKSEKSIYYINGRTSSYTQATQLLKGKGIDLDHKRFLILQGEVESIALMKPKAMNEHEDGLLEYLEDIIETSHYKQAIDDSSKILEECSQEREEKLQRLKIIQGEKETLEDKKQDALEYIQTENMIAFYKNQIYQHAILNDEQDISNLTTQLGETKEQVEQEKTAFSTLTIEAESLEKTYKKRQQGCKELEEQAKSAKNDLQKFDRAEIELKEKERHLNQKRKKLSKSLEQDTFKQTENSTWVGNFQHDLDKAHKEAESLNCQLQEESASLESIRQSLQGKTDGFQKQIEALQLQLVPWNEKIDAAQAELGVSTSELSIVKEKLNERQHAIESATAAVTSYEQSLEVKDQEMIRIKQELHSEKIALAKTESALQTTKDDQTNANLKVAAARQKCNDTRAALQSAESRNSIHKSLMRESECGNIPGICGRLGDLGVIDDKYDIAITTACGALDSIIVETVEAGQKCIEHLKRYSLGKATFICLDKLRNWDMSPIATPENVPRLFDLVKPKEKRFAPAFYQVLSDTLVATNLEHANRIAYGKKRFRTVTLDGQLVEKSGAMTGGGSRPQRGGMSSKYALVDSKEVSPTKLIEFEKIYNDAEIALREIILKIQKLEARQHEQTKTIQDLTIQLSKLDIDVQSIQIQLQDAKSHLETTQNLHGPSTKDIERASTLETATKHLQSKLETYQQSAAVFEQKRLALQEEILDIGGIKLRSQKAKVESISDQIEAVSCKITKLQAEKGSREASIRKLDKSIAKNEIEISEIDGEINETKEIFQKQMNAAQAVKLRIQEAQKHLNDSVIELEEMTLARDEVISRLNSSRSNQVELKAKLTELAQTLTVKQRNFKSVKESLEKLSLQLTGFENEEDIEELPKYSSKEIANLDVEHAKAETARLEAHDLLTIDTAKLKKMMPKLGVLNEYRVKMELYMSRTNDLDAITAKRDAIKQAYDDLRKRRLEEFMAGFTIISQKLKEMYQMITMGGNAELELVDSLDPFSEGTLSSLALVFALHHFKPTPLYVMDEIDAALDFRNVSIVANYIKQRTKNAQFIIISLRNNMFELADRLVGVYKTNDGSKSVTIDPRRIAMETAAH</sequence>
<reference evidence="11 12" key="1">
    <citation type="submission" date="2006-10" db="EMBL/GenBank/DDBJ databases">
        <title>The Genome Sequence of Batrachochytrium dendrobatidis JEL423.</title>
        <authorList>
            <consortium name="The Broad Institute Genome Sequencing Platform"/>
            <person name="Birren B."/>
            <person name="Lander E."/>
            <person name="Galagan J."/>
            <person name="Cuomo C."/>
            <person name="Devon K."/>
            <person name="Jaffe D."/>
            <person name="Butler J."/>
            <person name="Alvarez P."/>
            <person name="Gnerre S."/>
            <person name="Grabherr M."/>
            <person name="Kleber M."/>
            <person name="Mauceli E."/>
            <person name="Brockman W."/>
            <person name="Young S."/>
            <person name="LaButti K."/>
            <person name="Sykes S."/>
            <person name="DeCaprio D."/>
            <person name="Crawford M."/>
            <person name="Koehrsen M."/>
            <person name="Engels R."/>
            <person name="Montgomery P."/>
            <person name="Pearson M."/>
            <person name="Howarth C."/>
            <person name="Larson L."/>
            <person name="White J."/>
            <person name="O'Leary S."/>
            <person name="Kodira C."/>
            <person name="Zeng Q."/>
            <person name="Yandava C."/>
            <person name="Alvarado L."/>
            <person name="Longcore J."/>
            <person name="James T."/>
        </authorList>
    </citation>
    <scope>NUCLEOTIDE SEQUENCE [LARGE SCALE GENOMIC DNA]</scope>
    <source>
        <strain evidence="11 12">JEL423</strain>
    </source>
</reference>
<dbReference type="Pfam" id="PF06470">
    <property type="entry name" value="SMC_hinge"/>
    <property type="match status" value="1"/>
</dbReference>
<comment type="subcellular location">
    <subcellularLocation>
        <location evidence="1 8">Nucleus</location>
    </subcellularLocation>
</comment>
<dbReference type="PIRSF" id="PIRSF005719">
    <property type="entry name" value="SMC"/>
    <property type="match status" value="1"/>
</dbReference>
<dbReference type="VEuPathDB" id="FungiDB:BDEG_25178"/>
<proteinExistence type="inferred from homology"/>
<feature type="coiled-coil region" evidence="9">
    <location>
        <begin position="283"/>
        <end position="447"/>
    </location>
</feature>
<dbReference type="PANTHER" id="PTHR18937">
    <property type="entry name" value="STRUCTURAL MAINTENANCE OF CHROMOSOMES SMC FAMILY MEMBER"/>
    <property type="match status" value="1"/>
</dbReference>
<accession>A0A177WP82</accession>
<keyword evidence="5 9" id="KW-0175">Coiled coil</keyword>
<keyword evidence="4" id="KW-0067">ATP-binding</keyword>
<dbReference type="OrthoDB" id="5575062at2759"/>
<feature type="coiled-coil region" evidence="9">
    <location>
        <begin position="223"/>
        <end position="250"/>
    </location>
</feature>
<evidence type="ECO:0000256" key="9">
    <source>
        <dbReference type="SAM" id="Coils"/>
    </source>
</evidence>
<evidence type="ECO:0000256" key="4">
    <source>
        <dbReference type="ARBA" id="ARBA00022840"/>
    </source>
</evidence>
<evidence type="ECO:0000256" key="6">
    <source>
        <dbReference type="ARBA" id="ARBA00023067"/>
    </source>
</evidence>
<dbReference type="Gene3D" id="1.20.1060.20">
    <property type="match status" value="1"/>
</dbReference>
<organism evidence="11 12">
    <name type="scientific">Batrachochytrium dendrobatidis (strain JEL423)</name>
    <dbReference type="NCBI Taxonomy" id="403673"/>
    <lineage>
        <taxon>Eukaryota</taxon>
        <taxon>Fungi</taxon>
        <taxon>Fungi incertae sedis</taxon>
        <taxon>Chytridiomycota</taxon>
        <taxon>Chytridiomycota incertae sedis</taxon>
        <taxon>Chytridiomycetes</taxon>
        <taxon>Rhizophydiales</taxon>
        <taxon>Rhizophydiales incertae sedis</taxon>
        <taxon>Batrachochytrium</taxon>
    </lineage>
</organism>
<dbReference type="InterPro" id="IPR010935">
    <property type="entry name" value="SMC_hinge"/>
</dbReference>
<evidence type="ECO:0000256" key="7">
    <source>
        <dbReference type="ARBA" id="ARBA00023242"/>
    </source>
</evidence>
<dbReference type="SUPFAM" id="SSF57997">
    <property type="entry name" value="Tropomyosin"/>
    <property type="match status" value="1"/>
</dbReference>
<dbReference type="GO" id="GO:0000796">
    <property type="term" value="C:condensin complex"/>
    <property type="evidence" value="ECO:0007669"/>
    <property type="project" value="TreeGrafter"/>
</dbReference>
<dbReference type="EMBL" id="DS022306">
    <property type="protein sequence ID" value="OAJ41606.1"/>
    <property type="molecule type" value="Genomic_DNA"/>
</dbReference>
<evidence type="ECO:0000256" key="1">
    <source>
        <dbReference type="ARBA" id="ARBA00004123"/>
    </source>
</evidence>
<gene>
    <name evidence="11" type="ORF">BDEG_25178</name>
</gene>
<keyword evidence="7 8" id="KW-0539">Nucleus</keyword>
<dbReference type="GO" id="GO:0016887">
    <property type="term" value="F:ATP hydrolysis activity"/>
    <property type="evidence" value="ECO:0007669"/>
    <property type="project" value="InterPro"/>
</dbReference>
<dbReference type="PANTHER" id="PTHR18937:SF172">
    <property type="entry name" value="STRUCTURAL MAINTENANCE OF CHROMOSOMES PROTEIN"/>
    <property type="match status" value="1"/>
</dbReference>
<name>A0A177WP82_BATDL</name>
<dbReference type="SUPFAM" id="SSF52540">
    <property type="entry name" value="P-loop containing nucleoside triphosphate hydrolases"/>
    <property type="match status" value="2"/>
</dbReference>
<dbReference type="InterPro" id="IPR003395">
    <property type="entry name" value="RecF/RecN/SMC_N"/>
</dbReference>
<dbReference type="GO" id="GO:0005524">
    <property type="term" value="F:ATP binding"/>
    <property type="evidence" value="ECO:0007669"/>
    <property type="project" value="UniProtKB-KW"/>
</dbReference>
<evidence type="ECO:0000313" key="11">
    <source>
        <dbReference type="EMBL" id="OAJ41606.1"/>
    </source>
</evidence>
<dbReference type="STRING" id="403673.A0A177WP82"/>
<dbReference type="GO" id="GO:0005634">
    <property type="term" value="C:nucleus"/>
    <property type="evidence" value="ECO:0007669"/>
    <property type="project" value="UniProtKB-SubCell"/>
</dbReference>
<protein>
    <recommendedName>
        <fullName evidence="8">Structural maintenance of chromosomes protein</fullName>
    </recommendedName>
</protein>
<dbReference type="AlphaFoldDB" id="A0A177WP82"/>
<dbReference type="Proteomes" id="UP000077115">
    <property type="component" value="Unassembled WGS sequence"/>
</dbReference>
<dbReference type="Gene3D" id="3.30.70.1620">
    <property type="match status" value="1"/>
</dbReference>
<dbReference type="Gene3D" id="3.40.50.300">
    <property type="entry name" value="P-loop containing nucleotide triphosphate hydrolases"/>
    <property type="match status" value="3"/>
</dbReference>
<evidence type="ECO:0000256" key="2">
    <source>
        <dbReference type="ARBA" id="ARBA00006005"/>
    </source>
</evidence>
<dbReference type="Pfam" id="PF02463">
    <property type="entry name" value="SMC_N"/>
    <property type="match status" value="1"/>
</dbReference>
<feature type="domain" description="SMC hinge" evidence="10">
    <location>
        <begin position="562"/>
        <end position="675"/>
    </location>
</feature>
<evidence type="ECO:0000313" key="12">
    <source>
        <dbReference type="Proteomes" id="UP000077115"/>
    </source>
</evidence>
<evidence type="ECO:0000256" key="8">
    <source>
        <dbReference type="PIRNR" id="PIRNR005719"/>
    </source>
</evidence>
<dbReference type="SMART" id="SM00968">
    <property type="entry name" value="SMC_hinge"/>
    <property type="match status" value="1"/>
</dbReference>
<dbReference type="InterPro" id="IPR036277">
    <property type="entry name" value="SMC_hinge_sf"/>
</dbReference>
<dbReference type="InterPro" id="IPR027417">
    <property type="entry name" value="P-loop_NTPase"/>
</dbReference>
<evidence type="ECO:0000259" key="10">
    <source>
        <dbReference type="SMART" id="SM00968"/>
    </source>
</evidence>
<dbReference type="InterPro" id="IPR024704">
    <property type="entry name" value="SMC"/>
</dbReference>
<dbReference type="SUPFAM" id="SSF75553">
    <property type="entry name" value="Smc hinge domain"/>
    <property type="match status" value="1"/>
</dbReference>
<reference evidence="11 12" key="2">
    <citation type="submission" date="2016-05" db="EMBL/GenBank/DDBJ databases">
        <title>Lineage-specific infection strategies underlie the spectrum of fungal disease in amphibians.</title>
        <authorList>
            <person name="Cuomo C.A."/>
            <person name="Farrer R.A."/>
            <person name="James T."/>
            <person name="Longcore J."/>
            <person name="Birren B."/>
        </authorList>
    </citation>
    <scope>NUCLEOTIDE SEQUENCE [LARGE SCALE GENOMIC DNA]</scope>
    <source>
        <strain evidence="11 12">JEL423</strain>
    </source>
</reference>
<keyword evidence="3" id="KW-0547">Nucleotide-binding</keyword>
<keyword evidence="6" id="KW-0226">DNA condensation</keyword>
<comment type="similarity">
    <text evidence="2">Belongs to the SMC family. SMC4 subfamily.</text>
</comment>
<evidence type="ECO:0000256" key="5">
    <source>
        <dbReference type="ARBA" id="ARBA00023054"/>
    </source>
</evidence>